<sequence length="356" mass="40790">MNKERIMSLLGSESPFERLQAIRIVRDRNLFSLSDILVEMLRKEENELVSEAIVETLKKFDVPEVSRAVSTLFEEDRLYLRDLAVVILAHHKKAAIPVLKEKVKDKDKHIRKLALDTLILMNDPQTIDIISLALDDSDTNNLIAAIEALGDFEAHDHAPKVLSILKEARDSFLIVACFESLMKIGDEAIFREVNKAFPDPEYFPDFFLVPYLKFAVKFPYRDYFQMLLRLVKKKGESFHNEIIDLIKSYVTFNKELEPSKKRELCSAIWDLSRGKIPSISKYEAIKLLGQTGCKDYEQKLISLLDSDDFFEQIGAIEALAFINSKEGIEAIKENLSKFPSEELKEIAKEAIKKASE</sequence>
<keyword evidence="2" id="KW-1185">Reference proteome</keyword>
<organism evidence="1 2">
    <name type="scientific">Kosmotoga arenicorallina S304</name>
    <dbReference type="NCBI Taxonomy" id="1453497"/>
    <lineage>
        <taxon>Bacteria</taxon>
        <taxon>Thermotogati</taxon>
        <taxon>Thermotogota</taxon>
        <taxon>Thermotogae</taxon>
        <taxon>Kosmotogales</taxon>
        <taxon>Kosmotogaceae</taxon>
        <taxon>Kosmotoga</taxon>
    </lineage>
</organism>
<protein>
    <recommendedName>
        <fullName evidence="3">PBS lyase</fullName>
    </recommendedName>
</protein>
<reference evidence="1 2" key="1">
    <citation type="submission" date="2014-02" db="EMBL/GenBank/DDBJ databases">
        <title>Kosmotoga genome sequencing.</title>
        <authorList>
            <person name="Pollo S.M."/>
            <person name="Charchuk R."/>
            <person name="Nesbo C.L."/>
        </authorList>
    </citation>
    <scope>NUCLEOTIDE SEQUENCE [LARGE SCALE GENOMIC DNA]</scope>
    <source>
        <strain evidence="1 2">S304</strain>
    </source>
</reference>
<dbReference type="Gene3D" id="1.25.10.10">
    <property type="entry name" value="Leucine-rich Repeat Variant"/>
    <property type="match status" value="2"/>
</dbReference>
<dbReference type="PATRIC" id="fig|1453497.3.peg.1700"/>
<comment type="caution">
    <text evidence="1">The sequence shown here is derived from an EMBL/GenBank/DDBJ whole genome shotgun (WGS) entry which is preliminary data.</text>
</comment>
<dbReference type="InterPro" id="IPR011989">
    <property type="entry name" value="ARM-like"/>
</dbReference>
<dbReference type="InterPro" id="IPR016024">
    <property type="entry name" value="ARM-type_fold"/>
</dbReference>
<dbReference type="EMBL" id="JFHK01000005">
    <property type="protein sequence ID" value="OAA31021.1"/>
    <property type="molecule type" value="Genomic_DNA"/>
</dbReference>
<name>A0A176K1N1_9BACT</name>
<dbReference type="SUPFAM" id="SSF48371">
    <property type="entry name" value="ARM repeat"/>
    <property type="match status" value="2"/>
</dbReference>
<evidence type="ECO:0008006" key="3">
    <source>
        <dbReference type="Google" id="ProtNLM"/>
    </source>
</evidence>
<dbReference type="STRING" id="1453497.AT15_08580"/>
<evidence type="ECO:0000313" key="2">
    <source>
        <dbReference type="Proteomes" id="UP000077339"/>
    </source>
</evidence>
<dbReference type="AlphaFoldDB" id="A0A176K1N1"/>
<accession>A0A176K1N1</accession>
<dbReference type="RefSeq" id="WP_068346787.1">
    <property type="nucleotide sequence ID" value="NZ_JFHK01000005.1"/>
</dbReference>
<proteinExistence type="predicted"/>
<dbReference type="OrthoDB" id="2078907at2"/>
<evidence type="ECO:0000313" key="1">
    <source>
        <dbReference type="EMBL" id="OAA31021.1"/>
    </source>
</evidence>
<gene>
    <name evidence="1" type="ORF">AT15_08580</name>
</gene>
<dbReference type="Proteomes" id="UP000077339">
    <property type="component" value="Unassembled WGS sequence"/>
</dbReference>